<sequence length="100" mass="11285">MGGNVIRAFFSGKYKTAVEAQEGLRAEDMFSYISTCPKNIRLCVISYAGLTNEPEDVKKSPQEVVVDVDGNIEVLSRHALLHDQEIRNKFKSRHGFCHRS</sequence>
<evidence type="ECO:0000313" key="2">
    <source>
        <dbReference type="Proteomes" id="UP000193560"/>
    </source>
</evidence>
<dbReference type="EMBL" id="MCGE01000021">
    <property type="protein sequence ID" value="ORZ11613.1"/>
    <property type="molecule type" value="Genomic_DNA"/>
</dbReference>
<dbReference type="AlphaFoldDB" id="A0A1X2I8I8"/>
<comment type="caution">
    <text evidence="1">The sequence shown here is derived from an EMBL/GenBank/DDBJ whole genome shotgun (WGS) entry which is preliminary data.</text>
</comment>
<dbReference type="OrthoDB" id="2205399at2759"/>
<organism evidence="1 2">
    <name type="scientific">Absidia repens</name>
    <dbReference type="NCBI Taxonomy" id="90262"/>
    <lineage>
        <taxon>Eukaryota</taxon>
        <taxon>Fungi</taxon>
        <taxon>Fungi incertae sedis</taxon>
        <taxon>Mucoromycota</taxon>
        <taxon>Mucoromycotina</taxon>
        <taxon>Mucoromycetes</taxon>
        <taxon>Mucorales</taxon>
        <taxon>Cunninghamellaceae</taxon>
        <taxon>Absidia</taxon>
    </lineage>
</organism>
<accession>A0A1X2I8I8</accession>
<keyword evidence="2" id="KW-1185">Reference proteome</keyword>
<gene>
    <name evidence="1" type="ORF">BCR42DRAFT_395274</name>
</gene>
<protein>
    <submittedName>
        <fullName evidence="1">Uncharacterized protein</fullName>
    </submittedName>
</protein>
<proteinExistence type="predicted"/>
<reference evidence="1 2" key="1">
    <citation type="submission" date="2016-07" db="EMBL/GenBank/DDBJ databases">
        <title>Pervasive Adenine N6-methylation of Active Genes in Fungi.</title>
        <authorList>
            <consortium name="DOE Joint Genome Institute"/>
            <person name="Mondo S.J."/>
            <person name="Dannebaum R.O."/>
            <person name="Kuo R.C."/>
            <person name="Labutti K."/>
            <person name="Haridas S."/>
            <person name="Kuo A."/>
            <person name="Salamov A."/>
            <person name="Ahrendt S.R."/>
            <person name="Lipzen A."/>
            <person name="Sullivan W."/>
            <person name="Andreopoulos W.B."/>
            <person name="Clum A."/>
            <person name="Lindquist E."/>
            <person name="Daum C."/>
            <person name="Ramamoorthy G.K."/>
            <person name="Gryganskyi A."/>
            <person name="Culley D."/>
            <person name="Magnuson J.K."/>
            <person name="James T.Y."/>
            <person name="O'Malley M.A."/>
            <person name="Stajich J.E."/>
            <person name="Spatafora J.W."/>
            <person name="Visel A."/>
            <person name="Grigoriev I.V."/>
        </authorList>
    </citation>
    <scope>NUCLEOTIDE SEQUENCE [LARGE SCALE GENOMIC DNA]</scope>
    <source>
        <strain evidence="1 2">NRRL 1336</strain>
    </source>
</reference>
<dbReference type="Proteomes" id="UP000193560">
    <property type="component" value="Unassembled WGS sequence"/>
</dbReference>
<evidence type="ECO:0000313" key="1">
    <source>
        <dbReference type="EMBL" id="ORZ11613.1"/>
    </source>
</evidence>
<name>A0A1X2I8I8_9FUNG</name>